<dbReference type="OrthoDB" id="7192657at2"/>
<comment type="caution">
    <text evidence="2">The sequence shown here is derived from an EMBL/GenBank/DDBJ whole genome shotgun (WGS) entry which is preliminary data.</text>
</comment>
<reference evidence="2 3" key="1">
    <citation type="submission" date="2019-05" db="EMBL/GenBank/DDBJ databases">
        <title>Roseovarius bejariae sp. nov., a moderately halophylic bacterium isolated from a saline soil in Rambla Salada (Murcia).</title>
        <authorList>
            <person name="Castro D.J."/>
            <person name="Gomez-Altuve A."/>
            <person name="Reina J.C."/>
            <person name="Rodriguez M."/>
            <person name="Sampedro I."/>
            <person name="Llamas I."/>
            <person name="Martinez-Checa F."/>
        </authorList>
    </citation>
    <scope>NUCLEOTIDE SEQUENCE [LARGE SCALE GENOMIC DNA]</scope>
    <source>
        <strain evidence="2 3">A21</strain>
    </source>
</reference>
<evidence type="ECO:0000313" key="3">
    <source>
        <dbReference type="Proteomes" id="UP000564704"/>
    </source>
</evidence>
<accession>A0A844CTU4</accession>
<dbReference type="EMBL" id="SZWE01000001">
    <property type="protein sequence ID" value="MRU14100.1"/>
    <property type="molecule type" value="Genomic_DNA"/>
</dbReference>
<sequence length="59" mass="7003">MSKPVNLNRFRKKKARAEKRARADENAVKHGRTKAQKELEKSRNVKDLANFSKHRRDEE</sequence>
<keyword evidence="3" id="KW-1185">Reference proteome</keyword>
<name>A0A844CTU4_9RHOB</name>
<evidence type="ECO:0000313" key="2">
    <source>
        <dbReference type="EMBL" id="MRU14100.1"/>
    </source>
</evidence>
<gene>
    <name evidence="2" type="ORF">FDP25_01525</name>
</gene>
<feature type="compositionally biased region" description="Basic and acidic residues" evidence="1">
    <location>
        <begin position="18"/>
        <end position="28"/>
    </location>
</feature>
<organism evidence="2 3">
    <name type="scientific">Roseovarius bejariae</name>
    <dbReference type="NCBI Taxonomy" id="2576383"/>
    <lineage>
        <taxon>Bacteria</taxon>
        <taxon>Pseudomonadati</taxon>
        <taxon>Pseudomonadota</taxon>
        <taxon>Alphaproteobacteria</taxon>
        <taxon>Rhodobacterales</taxon>
        <taxon>Roseobacteraceae</taxon>
        <taxon>Roseovarius</taxon>
    </lineage>
</organism>
<feature type="compositionally biased region" description="Basic and acidic residues" evidence="1">
    <location>
        <begin position="35"/>
        <end position="46"/>
    </location>
</feature>
<protein>
    <submittedName>
        <fullName evidence="2">DUF4169 family protein</fullName>
    </submittedName>
</protein>
<proteinExistence type="predicted"/>
<feature type="region of interest" description="Disordered" evidence="1">
    <location>
        <begin position="1"/>
        <end position="59"/>
    </location>
</feature>
<evidence type="ECO:0000256" key="1">
    <source>
        <dbReference type="SAM" id="MobiDB-lite"/>
    </source>
</evidence>
<dbReference type="AlphaFoldDB" id="A0A844CTU4"/>
<dbReference type="Pfam" id="PF13770">
    <property type="entry name" value="DUF4169"/>
    <property type="match status" value="1"/>
</dbReference>
<dbReference type="InterPro" id="IPR025227">
    <property type="entry name" value="DUF4169"/>
</dbReference>
<dbReference type="RefSeq" id="WP_154148414.1">
    <property type="nucleotide sequence ID" value="NZ_SZWE01000001.1"/>
</dbReference>
<dbReference type="Proteomes" id="UP000564704">
    <property type="component" value="Unassembled WGS sequence"/>
</dbReference>